<gene>
    <name evidence="7" type="ORF">MNB_SV-9-929</name>
</gene>
<evidence type="ECO:0000256" key="4">
    <source>
        <dbReference type="ARBA" id="ARBA00022982"/>
    </source>
</evidence>
<evidence type="ECO:0000259" key="6">
    <source>
        <dbReference type="PROSITE" id="PS51007"/>
    </source>
</evidence>
<keyword evidence="2" id="KW-0349">Heme</keyword>
<dbReference type="GO" id="GO:0020037">
    <property type="term" value="F:heme binding"/>
    <property type="evidence" value="ECO:0007669"/>
    <property type="project" value="InterPro"/>
</dbReference>
<dbReference type="AlphaFoldDB" id="A0A1W1C4I7"/>
<dbReference type="InterPro" id="IPR036909">
    <property type="entry name" value="Cyt_c-like_dom_sf"/>
</dbReference>
<sequence length="125" mass="13741">MVRGQRGDKMMKKLLILILPCIIFAKDGATLYVENSCNSCHGMYGEGSGTTPRLEGQKEVVLFKRLKDLKAGKTRTPSGGIMISFAKALSDEDIVIMAKYLSTIKPNKDIERYELEYDSSGDGGS</sequence>
<dbReference type="SUPFAM" id="SSF46626">
    <property type="entry name" value="Cytochrome c"/>
    <property type="match status" value="1"/>
</dbReference>
<dbReference type="InterPro" id="IPR050597">
    <property type="entry name" value="Cytochrome_c_Oxidase_Subunit"/>
</dbReference>
<reference evidence="7" key="1">
    <citation type="submission" date="2016-10" db="EMBL/GenBank/DDBJ databases">
        <authorList>
            <person name="de Groot N.N."/>
        </authorList>
    </citation>
    <scope>NUCLEOTIDE SEQUENCE</scope>
</reference>
<keyword evidence="3" id="KW-0479">Metal-binding</keyword>
<dbReference type="GO" id="GO:0009055">
    <property type="term" value="F:electron transfer activity"/>
    <property type="evidence" value="ECO:0007669"/>
    <property type="project" value="InterPro"/>
</dbReference>
<dbReference type="PANTHER" id="PTHR33751:SF9">
    <property type="entry name" value="CYTOCHROME C4"/>
    <property type="match status" value="1"/>
</dbReference>
<organism evidence="7">
    <name type="scientific">hydrothermal vent metagenome</name>
    <dbReference type="NCBI Taxonomy" id="652676"/>
    <lineage>
        <taxon>unclassified sequences</taxon>
        <taxon>metagenomes</taxon>
        <taxon>ecological metagenomes</taxon>
    </lineage>
</organism>
<feature type="domain" description="Cytochrome c" evidence="6">
    <location>
        <begin position="23"/>
        <end position="105"/>
    </location>
</feature>
<evidence type="ECO:0000256" key="1">
    <source>
        <dbReference type="ARBA" id="ARBA00022448"/>
    </source>
</evidence>
<dbReference type="EMBL" id="FPHG01000044">
    <property type="protein sequence ID" value="SFV60627.1"/>
    <property type="molecule type" value="Genomic_DNA"/>
</dbReference>
<dbReference type="PROSITE" id="PS51007">
    <property type="entry name" value="CYTC"/>
    <property type="match status" value="1"/>
</dbReference>
<dbReference type="InterPro" id="IPR009056">
    <property type="entry name" value="Cyt_c-like_dom"/>
</dbReference>
<evidence type="ECO:0000313" key="7">
    <source>
        <dbReference type="EMBL" id="SFV60627.1"/>
    </source>
</evidence>
<dbReference type="Pfam" id="PF00034">
    <property type="entry name" value="Cytochrom_C"/>
    <property type="match status" value="1"/>
</dbReference>
<dbReference type="Gene3D" id="1.10.760.10">
    <property type="entry name" value="Cytochrome c-like domain"/>
    <property type="match status" value="1"/>
</dbReference>
<dbReference type="PANTHER" id="PTHR33751">
    <property type="entry name" value="CBB3-TYPE CYTOCHROME C OXIDASE SUBUNIT FIXP"/>
    <property type="match status" value="1"/>
</dbReference>
<protein>
    <submittedName>
        <fullName evidence="7">Cytochrome c, class I</fullName>
    </submittedName>
</protein>
<name>A0A1W1C4I7_9ZZZZ</name>
<accession>A0A1W1C4I7</accession>
<evidence type="ECO:0000256" key="3">
    <source>
        <dbReference type="ARBA" id="ARBA00022723"/>
    </source>
</evidence>
<keyword evidence="5" id="KW-0408">Iron</keyword>
<keyword evidence="1" id="KW-0813">Transport</keyword>
<evidence type="ECO:0000256" key="2">
    <source>
        <dbReference type="ARBA" id="ARBA00022617"/>
    </source>
</evidence>
<dbReference type="GO" id="GO:0046872">
    <property type="term" value="F:metal ion binding"/>
    <property type="evidence" value="ECO:0007669"/>
    <property type="project" value="UniProtKB-KW"/>
</dbReference>
<proteinExistence type="predicted"/>
<keyword evidence="4" id="KW-0249">Electron transport</keyword>
<evidence type="ECO:0000256" key="5">
    <source>
        <dbReference type="ARBA" id="ARBA00023004"/>
    </source>
</evidence>